<dbReference type="NCBIfam" id="TIGR02532">
    <property type="entry name" value="IV_pilin_GFxxxE"/>
    <property type="match status" value="1"/>
</dbReference>
<dbReference type="InterPro" id="IPR012902">
    <property type="entry name" value="N_methyl_site"/>
</dbReference>
<evidence type="ECO:0000259" key="12">
    <source>
        <dbReference type="Pfam" id="PF12019"/>
    </source>
</evidence>
<dbReference type="Pfam" id="PF12019">
    <property type="entry name" value="GspH"/>
    <property type="match status" value="1"/>
</dbReference>
<sequence length="189" mass="20078">MLLSLYRPPIRLAPVRPLSGFTLIELMVTIAIFGIIMFAAAPSLSSFLSRSELTAEANRFMGALVFARTEAVKRNTNVVLCPSKDQTSCNSSNWADGWITFQDTDGSGTLAADSSEEVIKYADAASSVNIYPDSEFAAAIRYKADGNITNNPGKVVICSEQAPAAVNAREVGIASGGRTSITATQKSDC</sequence>
<feature type="transmembrane region" description="Helical" evidence="11">
    <location>
        <begin position="20"/>
        <end position="41"/>
    </location>
</feature>
<reference evidence="13 14" key="1">
    <citation type="submission" date="2024-03" db="EMBL/GenBank/DDBJ databases">
        <title>High-quality draft genome sequence of Oceanobacter sp. wDCs-4.</title>
        <authorList>
            <person name="Dong C."/>
        </authorList>
    </citation>
    <scope>NUCLEOTIDE SEQUENCE [LARGE SCALE GENOMIC DNA]</scope>
    <source>
        <strain evidence="14">wDCs-4</strain>
    </source>
</reference>
<keyword evidence="3" id="KW-1003">Cell membrane</keyword>
<dbReference type="InterPro" id="IPR022346">
    <property type="entry name" value="T2SS_GspH"/>
</dbReference>
<comment type="similarity">
    <text evidence="9">Belongs to the GSP H family.</text>
</comment>
<organism evidence="13 14">
    <name type="scientific">Oceanobacter antarcticus</name>
    <dbReference type="NCBI Taxonomy" id="3133425"/>
    <lineage>
        <taxon>Bacteria</taxon>
        <taxon>Pseudomonadati</taxon>
        <taxon>Pseudomonadota</taxon>
        <taxon>Gammaproteobacteria</taxon>
        <taxon>Oceanospirillales</taxon>
        <taxon>Oceanospirillaceae</taxon>
        <taxon>Oceanobacter</taxon>
    </lineage>
</organism>
<evidence type="ECO:0000256" key="2">
    <source>
        <dbReference type="ARBA" id="ARBA00021549"/>
    </source>
</evidence>
<evidence type="ECO:0000313" key="13">
    <source>
        <dbReference type="EMBL" id="MFK4751050.1"/>
    </source>
</evidence>
<evidence type="ECO:0000313" key="14">
    <source>
        <dbReference type="Proteomes" id="UP001620597"/>
    </source>
</evidence>
<evidence type="ECO:0000256" key="9">
    <source>
        <dbReference type="ARBA" id="ARBA00025772"/>
    </source>
</evidence>
<evidence type="ECO:0000256" key="5">
    <source>
        <dbReference type="ARBA" id="ARBA00022519"/>
    </source>
</evidence>
<evidence type="ECO:0000256" key="8">
    <source>
        <dbReference type="ARBA" id="ARBA00023136"/>
    </source>
</evidence>
<keyword evidence="4" id="KW-0488">Methylation</keyword>
<dbReference type="Proteomes" id="UP001620597">
    <property type="component" value="Unassembled WGS sequence"/>
</dbReference>
<evidence type="ECO:0000256" key="4">
    <source>
        <dbReference type="ARBA" id="ARBA00022481"/>
    </source>
</evidence>
<dbReference type="Pfam" id="PF07963">
    <property type="entry name" value="N_methyl"/>
    <property type="match status" value="1"/>
</dbReference>
<name>A0ABW8NDN6_9GAMM</name>
<accession>A0ABW8NDN6</accession>
<dbReference type="RefSeq" id="WP_416204569.1">
    <property type="nucleotide sequence ID" value="NZ_JBBKTX010000001.1"/>
</dbReference>
<feature type="domain" description="General secretion pathway GspH" evidence="12">
    <location>
        <begin position="56"/>
        <end position="166"/>
    </location>
</feature>
<comment type="subcellular location">
    <subcellularLocation>
        <location evidence="1">Cell inner membrane</location>
        <topology evidence="1">Single-pass membrane protein</topology>
    </subcellularLocation>
</comment>
<evidence type="ECO:0000256" key="7">
    <source>
        <dbReference type="ARBA" id="ARBA00022989"/>
    </source>
</evidence>
<evidence type="ECO:0000256" key="1">
    <source>
        <dbReference type="ARBA" id="ARBA00004377"/>
    </source>
</evidence>
<comment type="caution">
    <text evidence="13">The sequence shown here is derived from an EMBL/GenBank/DDBJ whole genome shotgun (WGS) entry which is preliminary data.</text>
</comment>
<protein>
    <recommendedName>
        <fullName evidence="2">Type II secretion system protein H</fullName>
    </recommendedName>
    <alternativeName>
        <fullName evidence="10">General secretion pathway protein H</fullName>
    </alternativeName>
</protein>
<evidence type="ECO:0000256" key="10">
    <source>
        <dbReference type="ARBA" id="ARBA00030775"/>
    </source>
</evidence>
<gene>
    <name evidence="13" type="ORF">WG929_01385</name>
</gene>
<keyword evidence="8 11" id="KW-0472">Membrane</keyword>
<dbReference type="InterPro" id="IPR045584">
    <property type="entry name" value="Pilin-like"/>
</dbReference>
<evidence type="ECO:0000256" key="6">
    <source>
        <dbReference type="ARBA" id="ARBA00022692"/>
    </source>
</evidence>
<keyword evidence="5" id="KW-0997">Cell inner membrane</keyword>
<dbReference type="EMBL" id="JBBKTX010000001">
    <property type="protein sequence ID" value="MFK4751050.1"/>
    <property type="molecule type" value="Genomic_DNA"/>
</dbReference>
<keyword evidence="14" id="KW-1185">Reference proteome</keyword>
<dbReference type="SUPFAM" id="SSF54523">
    <property type="entry name" value="Pili subunits"/>
    <property type="match status" value="1"/>
</dbReference>
<keyword evidence="6 11" id="KW-0812">Transmembrane</keyword>
<keyword evidence="7 11" id="KW-1133">Transmembrane helix</keyword>
<evidence type="ECO:0000256" key="3">
    <source>
        <dbReference type="ARBA" id="ARBA00022475"/>
    </source>
</evidence>
<evidence type="ECO:0000256" key="11">
    <source>
        <dbReference type="SAM" id="Phobius"/>
    </source>
</evidence>
<proteinExistence type="inferred from homology"/>
<dbReference type="Gene3D" id="3.55.40.10">
    <property type="entry name" value="minor pseudopilin epsh domain"/>
    <property type="match status" value="1"/>
</dbReference>
<dbReference type="PROSITE" id="PS00409">
    <property type="entry name" value="PROKAR_NTER_METHYL"/>
    <property type="match status" value="1"/>
</dbReference>